<feature type="compositionally biased region" description="Basic residues" evidence="2">
    <location>
        <begin position="155"/>
        <end position="165"/>
    </location>
</feature>
<feature type="region of interest" description="Disordered" evidence="2">
    <location>
        <begin position="359"/>
        <end position="384"/>
    </location>
</feature>
<feature type="compositionally biased region" description="Acidic residues" evidence="2">
    <location>
        <begin position="117"/>
        <end position="126"/>
    </location>
</feature>
<dbReference type="Pfam" id="PF00076">
    <property type="entry name" value="RRM_1"/>
    <property type="match status" value="3"/>
</dbReference>
<dbReference type="GO" id="GO:0003723">
    <property type="term" value="F:RNA binding"/>
    <property type="evidence" value="ECO:0007669"/>
    <property type="project" value="UniProtKB-UniRule"/>
</dbReference>
<feature type="compositionally biased region" description="Basic and acidic residues" evidence="2">
    <location>
        <begin position="359"/>
        <end position="375"/>
    </location>
</feature>
<gene>
    <name evidence="4" type="ORF">D5F01_LYC10740</name>
</gene>
<evidence type="ECO:0000313" key="4">
    <source>
        <dbReference type="EMBL" id="KAE8291146.1"/>
    </source>
</evidence>
<evidence type="ECO:0000256" key="1">
    <source>
        <dbReference type="PROSITE-ProRule" id="PRU00176"/>
    </source>
</evidence>
<feature type="region of interest" description="Disordered" evidence="2">
    <location>
        <begin position="1"/>
        <end position="176"/>
    </location>
</feature>
<name>A0A6G0IIW7_LARCR</name>
<dbReference type="EMBL" id="REGW02000010">
    <property type="protein sequence ID" value="KAE8291146.1"/>
    <property type="molecule type" value="Genomic_DNA"/>
</dbReference>
<feature type="compositionally biased region" description="Polar residues" evidence="2">
    <location>
        <begin position="20"/>
        <end position="32"/>
    </location>
</feature>
<feature type="compositionally biased region" description="Gly residues" evidence="2">
    <location>
        <begin position="573"/>
        <end position="585"/>
    </location>
</feature>
<dbReference type="InterPro" id="IPR012677">
    <property type="entry name" value="Nucleotide-bd_a/b_plait_sf"/>
</dbReference>
<dbReference type="PANTHER" id="PTHR48037">
    <property type="entry name" value="ATPASE E1"/>
    <property type="match status" value="1"/>
</dbReference>
<feature type="domain" description="RRM" evidence="3">
    <location>
        <begin position="472"/>
        <end position="549"/>
    </location>
</feature>
<dbReference type="InterPro" id="IPR000504">
    <property type="entry name" value="RRM_dom"/>
</dbReference>
<feature type="region of interest" description="Disordered" evidence="2">
    <location>
        <begin position="549"/>
        <end position="593"/>
    </location>
</feature>
<evidence type="ECO:0000259" key="3">
    <source>
        <dbReference type="PROSITE" id="PS50102"/>
    </source>
</evidence>
<comment type="caution">
    <text evidence="4">The sequence shown here is derived from an EMBL/GenBank/DDBJ whole genome shotgun (WGS) entry which is preliminary data.</text>
</comment>
<sequence>MAKADVASCQKKQDKEDSVNTEGQTETVSSSEQTKDAPVESTEMKLEEENQDEQDSQMDIEVKGSKPTVTVSWDQRSEEEKENGSGESDISLDDEVSSAEDIPSESTETNVNQEIQESAESEEDTVTGENESTPTETVTLEKKNDEGESKDIQKKTKRENGKRKATSTDETSPSKKTKLINDGYCLYVGNLDNSKNFKDVRESLANYFMTRSFLVQDIRLDRSKKHAYIDLASEMDLTKGLTLNGEMLLDKPMRIAKAKIKSEENVKVKVKVKASAEEKRAVRDARCLFLKNVPLNATKQDIMKIFRKAADVRFPGGSETANRGIAFVEFKNKTIAKKVQQKKRVARIRDQVLIVDRVGEANKPKEAPANEDNKNKTKAPAEVPPNNTLFVSNLSYNVKESNLNNVFKKAVSIKMPQNQGKSKGYAFVEFANVEDAEKALQASQKLKIRKREVKIQFYEKREKTESVTVLSDTLIVRGLAEKTTAETLKTAFEGSLSARVCMDKETGISKGGEFGFVEFGNAENCKAVKEAMQDCEIDGSKVTVEYAKPKVEKKNQPAGQRAARGGVKDKGGRGGSRGGFRGRGTGRPQTLGH</sequence>
<protein>
    <submittedName>
        <fullName evidence="4">Nucleolin Protein C23</fullName>
    </submittedName>
</protein>
<feature type="domain" description="RRM" evidence="3">
    <location>
        <begin position="387"/>
        <end position="460"/>
    </location>
</feature>
<feature type="compositionally biased region" description="Basic and acidic residues" evidence="2">
    <location>
        <begin position="139"/>
        <end position="154"/>
    </location>
</feature>
<feature type="compositionally biased region" description="Polar residues" evidence="2">
    <location>
        <begin position="127"/>
        <end position="138"/>
    </location>
</feature>
<feature type="domain" description="RRM" evidence="3">
    <location>
        <begin position="184"/>
        <end position="260"/>
    </location>
</feature>
<dbReference type="AlphaFoldDB" id="A0A6G0IIW7"/>
<reference evidence="4 5" key="1">
    <citation type="submission" date="2019-07" db="EMBL/GenBank/DDBJ databases">
        <title>Chromosome genome assembly for large yellow croaker.</title>
        <authorList>
            <person name="Xiao S."/>
        </authorList>
    </citation>
    <scope>NUCLEOTIDE SEQUENCE [LARGE SCALE GENOMIC DNA]</scope>
    <source>
        <strain evidence="4">JMULYC20181020</strain>
        <tissue evidence="4">Muscle</tissue>
    </source>
</reference>
<dbReference type="PANTHER" id="PTHR48037:SF1">
    <property type="entry name" value="RRM DOMAIN-CONTAINING PROTEIN"/>
    <property type="match status" value="1"/>
</dbReference>
<feature type="compositionally biased region" description="Basic and acidic residues" evidence="2">
    <location>
        <begin position="75"/>
        <end position="84"/>
    </location>
</feature>
<dbReference type="SUPFAM" id="SSF54928">
    <property type="entry name" value="RNA-binding domain, RBD"/>
    <property type="match status" value="3"/>
</dbReference>
<feature type="compositionally biased region" description="Basic and acidic residues" evidence="2">
    <location>
        <begin position="33"/>
        <end position="48"/>
    </location>
</feature>
<dbReference type="Proteomes" id="UP000424527">
    <property type="component" value="Unassembled WGS sequence"/>
</dbReference>
<keyword evidence="1" id="KW-0694">RNA-binding</keyword>
<feature type="domain" description="RRM" evidence="3">
    <location>
        <begin position="286"/>
        <end position="360"/>
    </location>
</feature>
<proteinExistence type="predicted"/>
<dbReference type="PROSITE" id="PS50102">
    <property type="entry name" value="RRM"/>
    <property type="match status" value="4"/>
</dbReference>
<dbReference type="InterPro" id="IPR035979">
    <property type="entry name" value="RBD_domain_sf"/>
</dbReference>
<feature type="compositionally biased region" description="Acidic residues" evidence="2">
    <location>
        <begin position="49"/>
        <end position="58"/>
    </location>
</feature>
<dbReference type="Gene3D" id="3.30.70.330">
    <property type="match status" value="4"/>
</dbReference>
<feature type="compositionally biased region" description="Polar residues" evidence="2">
    <location>
        <begin position="104"/>
        <end position="116"/>
    </location>
</feature>
<dbReference type="SMART" id="SM00360">
    <property type="entry name" value="RRM"/>
    <property type="match status" value="4"/>
</dbReference>
<keyword evidence="5" id="KW-1185">Reference proteome</keyword>
<evidence type="ECO:0000313" key="5">
    <source>
        <dbReference type="Proteomes" id="UP000424527"/>
    </source>
</evidence>
<accession>A0A6G0IIW7</accession>
<evidence type="ECO:0000256" key="2">
    <source>
        <dbReference type="SAM" id="MobiDB-lite"/>
    </source>
</evidence>
<organism evidence="4 5">
    <name type="scientific">Larimichthys crocea</name>
    <name type="common">Large yellow croaker</name>
    <name type="synonym">Pseudosciaena crocea</name>
    <dbReference type="NCBI Taxonomy" id="215358"/>
    <lineage>
        <taxon>Eukaryota</taxon>
        <taxon>Metazoa</taxon>
        <taxon>Chordata</taxon>
        <taxon>Craniata</taxon>
        <taxon>Vertebrata</taxon>
        <taxon>Euteleostomi</taxon>
        <taxon>Actinopterygii</taxon>
        <taxon>Neopterygii</taxon>
        <taxon>Teleostei</taxon>
        <taxon>Neoteleostei</taxon>
        <taxon>Acanthomorphata</taxon>
        <taxon>Eupercaria</taxon>
        <taxon>Sciaenidae</taxon>
        <taxon>Larimichthys</taxon>
    </lineage>
</organism>